<comment type="similarity">
    <text evidence="9">Belongs to the PP2C family.</text>
</comment>
<protein>
    <recommendedName>
        <fullName evidence="3">protein-serine/threonine phosphatase</fullName>
        <ecNumber evidence="3">3.1.3.16</ecNumber>
    </recommendedName>
</protein>
<evidence type="ECO:0000259" key="10">
    <source>
        <dbReference type="PROSITE" id="PS51746"/>
    </source>
</evidence>
<evidence type="ECO:0000256" key="7">
    <source>
        <dbReference type="ARBA" id="ARBA00022912"/>
    </source>
</evidence>
<name>A0A2P5YVB0_GOSBA</name>
<evidence type="ECO:0000256" key="2">
    <source>
        <dbReference type="ARBA" id="ARBA00001946"/>
    </source>
</evidence>
<comment type="cofactor">
    <cofactor evidence="2">
        <name>Mg(2+)</name>
        <dbReference type="ChEBI" id="CHEBI:18420"/>
    </cofactor>
</comment>
<dbReference type="InterPro" id="IPR036457">
    <property type="entry name" value="PPM-type-like_dom_sf"/>
</dbReference>
<evidence type="ECO:0000313" key="11">
    <source>
        <dbReference type="EMBL" id="PPS19517.1"/>
    </source>
</evidence>
<evidence type="ECO:0000256" key="8">
    <source>
        <dbReference type="ARBA" id="ARBA00023211"/>
    </source>
</evidence>
<sequence length="340" mass="36556">MEGYKAKRVIGSEVMMEGNVTKKKRGLKELNSGGFIELSEEEQKRDKEGDKGESVTCLSHGFISVIGRRRAMEDAVKVAIGVIQGYDFFAVYDGHGGAGVANACRDRMHRLVVKEVQERTRGGGGGGKGVGWEKVMSACFEKMDEEVTGVECGTTAAVDEVMETMGSTAVVVLVSREEVVVANCGDSRAVLCRAGTAVALSHDHKPDRPDEKERVEAAGGRVININGNRILGVLATSRSIGDRYLKPYVISKPEVSVIERTKSDTFVILASDGLWDVVSNELACEVVKRYLDGHIKITFSDHNDCCSGNRAAEAAAMLAELAVARGSTDNISVIVVELKA</sequence>
<feature type="domain" description="PPM-type phosphatase" evidence="10">
    <location>
        <begin position="59"/>
        <end position="338"/>
    </location>
</feature>
<dbReference type="Pfam" id="PF00481">
    <property type="entry name" value="PP2C"/>
    <property type="match status" value="1"/>
</dbReference>
<dbReference type="OrthoDB" id="10264738at2759"/>
<dbReference type="GO" id="GO:0046872">
    <property type="term" value="F:metal ion binding"/>
    <property type="evidence" value="ECO:0007669"/>
    <property type="project" value="UniProtKB-KW"/>
</dbReference>
<evidence type="ECO:0000256" key="1">
    <source>
        <dbReference type="ARBA" id="ARBA00001936"/>
    </source>
</evidence>
<evidence type="ECO:0000313" key="12">
    <source>
        <dbReference type="Proteomes" id="UP000239757"/>
    </source>
</evidence>
<dbReference type="PROSITE" id="PS01032">
    <property type="entry name" value="PPM_1"/>
    <property type="match status" value="1"/>
</dbReference>
<dbReference type="PROSITE" id="PS51746">
    <property type="entry name" value="PPM_2"/>
    <property type="match status" value="1"/>
</dbReference>
<dbReference type="InterPro" id="IPR000222">
    <property type="entry name" value="PP2C_BS"/>
</dbReference>
<evidence type="ECO:0000256" key="4">
    <source>
        <dbReference type="ARBA" id="ARBA00022723"/>
    </source>
</evidence>
<proteinExistence type="inferred from homology"/>
<evidence type="ECO:0000256" key="3">
    <source>
        <dbReference type="ARBA" id="ARBA00013081"/>
    </source>
</evidence>
<accession>A0A2P5YVB0</accession>
<dbReference type="SUPFAM" id="SSF81606">
    <property type="entry name" value="PP2C-like"/>
    <property type="match status" value="1"/>
</dbReference>
<dbReference type="InterPro" id="IPR001932">
    <property type="entry name" value="PPM-type_phosphatase-like_dom"/>
</dbReference>
<dbReference type="FunFam" id="3.60.40.10:FF:000041">
    <property type="entry name" value="Protein phosphatase 2C 51"/>
    <property type="match status" value="1"/>
</dbReference>
<keyword evidence="7 9" id="KW-0904">Protein phosphatase</keyword>
<dbReference type="EMBL" id="KZ662759">
    <property type="protein sequence ID" value="PPS19517.1"/>
    <property type="molecule type" value="Genomic_DNA"/>
</dbReference>
<reference evidence="11 12" key="1">
    <citation type="submission" date="2015-01" db="EMBL/GenBank/DDBJ databases">
        <title>Genome of allotetraploid Gossypium barbadense reveals genomic plasticity and fiber elongation in cotton evolution.</title>
        <authorList>
            <person name="Chen X."/>
            <person name="Liu X."/>
            <person name="Zhao B."/>
            <person name="Zheng H."/>
            <person name="Hu Y."/>
            <person name="Lu G."/>
            <person name="Yang C."/>
            <person name="Chen J."/>
            <person name="Shan C."/>
            <person name="Zhang L."/>
            <person name="Zhou Y."/>
            <person name="Wang L."/>
            <person name="Guo W."/>
            <person name="Bai Y."/>
            <person name="Ruan J."/>
            <person name="Shangguan X."/>
            <person name="Mao Y."/>
            <person name="Jiang J."/>
            <person name="Zhu Y."/>
            <person name="Lei J."/>
            <person name="Kang H."/>
            <person name="Chen S."/>
            <person name="He X."/>
            <person name="Wang R."/>
            <person name="Wang Y."/>
            <person name="Chen J."/>
            <person name="Wang L."/>
            <person name="Yu S."/>
            <person name="Wang B."/>
            <person name="Wei J."/>
            <person name="Song S."/>
            <person name="Lu X."/>
            <person name="Gao Z."/>
            <person name="Gu W."/>
            <person name="Deng X."/>
            <person name="Ma D."/>
            <person name="Wang S."/>
            <person name="Liang W."/>
            <person name="Fang L."/>
            <person name="Cai C."/>
            <person name="Zhu X."/>
            <person name="Zhou B."/>
            <person name="Zhang Y."/>
            <person name="Chen Z."/>
            <person name="Xu S."/>
            <person name="Zhu R."/>
            <person name="Wang S."/>
            <person name="Zhang T."/>
            <person name="Zhao G."/>
        </authorList>
    </citation>
    <scope>NUCLEOTIDE SEQUENCE [LARGE SCALE GENOMIC DNA]</scope>
    <source>
        <strain evidence="12">cv. Xinhai21</strain>
        <tissue evidence="11">Leaf</tissue>
    </source>
</reference>
<dbReference type="Proteomes" id="UP000239757">
    <property type="component" value="Unassembled WGS sequence"/>
</dbReference>
<evidence type="ECO:0000256" key="6">
    <source>
        <dbReference type="ARBA" id="ARBA00022842"/>
    </source>
</evidence>
<dbReference type="CDD" id="cd00143">
    <property type="entry name" value="PP2Cc"/>
    <property type="match status" value="1"/>
</dbReference>
<dbReference type="PANTHER" id="PTHR47992">
    <property type="entry name" value="PROTEIN PHOSPHATASE"/>
    <property type="match status" value="1"/>
</dbReference>
<dbReference type="EC" id="3.1.3.16" evidence="3"/>
<dbReference type="SMART" id="SM00332">
    <property type="entry name" value="PP2Cc"/>
    <property type="match status" value="1"/>
</dbReference>
<organism evidence="11 12">
    <name type="scientific">Gossypium barbadense</name>
    <name type="common">Sea Island cotton</name>
    <name type="synonym">Hibiscus barbadensis</name>
    <dbReference type="NCBI Taxonomy" id="3634"/>
    <lineage>
        <taxon>Eukaryota</taxon>
        <taxon>Viridiplantae</taxon>
        <taxon>Streptophyta</taxon>
        <taxon>Embryophyta</taxon>
        <taxon>Tracheophyta</taxon>
        <taxon>Spermatophyta</taxon>
        <taxon>Magnoliopsida</taxon>
        <taxon>eudicotyledons</taxon>
        <taxon>Gunneridae</taxon>
        <taxon>Pentapetalae</taxon>
        <taxon>rosids</taxon>
        <taxon>malvids</taxon>
        <taxon>Malvales</taxon>
        <taxon>Malvaceae</taxon>
        <taxon>Malvoideae</taxon>
        <taxon>Gossypium</taxon>
    </lineage>
</organism>
<comment type="cofactor">
    <cofactor evidence="1">
        <name>Mn(2+)</name>
        <dbReference type="ChEBI" id="CHEBI:29035"/>
    </cofactor>
</comment>
<dbReference type="InterPro" id="IPR015655">
    <property type="entry name" value="PP2C"/>
</dbReference>
<gene>
    <name evidence="11" type="ORF">GOBAR_AA01048</name>
</gene>
<keyword evidence="6" id="KW-0460">Magnesium</keyword>
<dbReference type="Gene3D" id="3.60.40.10">
    <property type="entry name" value="PPM-type phosphatase domain"/>
    <property type="match status" value="1"/>
</dbReference>
<keyword evidence="8" id="KW-0464">Manganese</keyword>
<evidence type="ECO:0000256" key="9">
    <source>
        <dbReference type="RuleBase" id="RU003465"/>
    </source>
</evidence>
<evidence type="ECO:0000256" key="5">
    <source>
        <dbReference type="ARBA" id="ARBA00022801"/>
    </source>
</evidence>
<keyword evidence="5 9" id="KW-0378">Hydrolase</keyword>
<dbReference type="GO" id="GO:0004722">
    <property type="term" value="F:protein serine/threonine phosphatase activity"/>
    <property type="evidence" value="ECO:0007669"/>
    <property type="project" value="UniProtKB-EC"/>
</dbReference>
<keyword evidence="4" id="KW-0479">Metal-binding</keyword>
<dbReference type="AlphaFoldDB" id="A0A2P5YVB0"/>